<keyword evidence="3" id="KW-1185">Reference proteome</keyword>
<evidence type="ECO:0000256" key="1">
    <source>
        <dbReference type="SAM" id="SignalP"/>
    </source>
</evidence>
<feature type="chain" id="PRO_5042172512" evidence="1">
    <location>
        <begin position="17"/>
        <end position="349"/>
    </location>
</feature>
<dbReference type="InterPro" id="IPR029058">
    <property type="entry name" value="AB_hydrolase_fold"/>
</dbReference>
<organism evidence="3 4">
    <name type="scientific">Mesorhabditis belari</name>
    <dbReference type="NCBI Taxonomy" id="2138241"/>
    <lineage>
        <taxon>Eukaryota</taxon>
        <taxon>Metazoa</taxon>
        <taxon>Ecdysozoa</taxon>
        <taxon>Nematoda</taxon>
        <taxon>Chromadorea</taxon>
        <taxon>Rhabditida</taxon>
        <taxon>Rhabditina</taxon>
        <taxon>Rhabditomorpha</taxon>
        <taxon>Rhabditoidea</taxon>
        <taxon>Rhabditidae</taxon>
        <taxon>Mesorhabditinae</taxon>
        <taxon>Mesorhabditis</taxon>
    </lineage>
</organism>
<feature type="domain" description="Fungal lipase-type" evidence="2">
    <location>
        <begin position="197"/>
        <end position="274"/>
    </location>
</feature>
<dbReference type="Proteomes" id="UP000887575">
    <property type="component" value="Unassembled WGS sequence"/>
</dbReference>
<feature type="signal peptide" evidence="1">
    <location>
        <begin position="1"/>
        <end position="16"/>
    </location>
</feature>
<dbReference type="AlphaFoldDB" id="A0AAF3J2I1"/>
<proteinExistence type="predicted"/>
<evidence type="ECO:0000313" key="3">
    <source>
        <dbReference type="Proteomes" id="UP000887575"/>
    </source>
</evidence>
<protein>
    <submittedName>
        <fullName evidence="4">Fungal lipase-like domain-containing protein</fullName>
    </submittedName>
</protein>
<dbReference type="Gene3D" id="3.40.50.1820">
    <property type="entry name" value="alpha/beta hydrolase"/>
    <property type="match status" value="1"/>
</dbReference>
<evidence type="ECO:0000259" key="2">
    <source>
        <dbReference type="Pfam" id="PF01764"/>
    </source>
</evidence>
<keyword evidence="1" id="KW-0732">Signal</keyword>
<dbReference type="InterPro" id="IPR002921">
    <property type="entry name" value="Fungal_lipase-type"/>
</dbReference>
<dbReference type="CDD" id="cd00519">
    <property type="entry name" value="Lipase_3"/>
    <property type="match status" value="1"/>
</dbReference>
<accession>A0AAF3J2I1</accession>
<sequence>MLGFTVILALVGTVSAACTGSTCETCSFSSGCGWNGAQCVSSGLLNLNCGNAGWTCHDAYACPGTPPAYNESFARNQLWRLHAAQAQNVPTDIGFIGCMEAADASAVFLGRVQVTCGFPLPTDSCTTDVFALPASNAIVATTLGTAVNSTQLINALIALTIPLTTNGVIIYWDNANSLLWPGVETILSSAFAPSSPYAGYNLVLSGHSIGAAVAVLMAGEAAQASWLPSTAQVSSITFGEPRIGNYAFLDSNFAVAPNHLRIINQNDVITTLPLAGLGVFHTKYPVQYKNGMTSAFLGTQTICNTYEDSNCAANTLSGIPGLSPDYHNVYFGTPSYPTWRATNCSYAGI</sequence>
<dbReference type="SUPFAM" id="SSF53474">
    <property type="entry name" value="alpha/beta-Hydrolases"/>
    <property type="match status" value="1"/>
</dbReference>
<dbReference type="WBParaSite" id="MBELARI_LOCUS12160">
    <property type="protein sequence ID" value="MBELARI_LOCUS12160"/>
    <property type="gene ID" value="MBELARI_LOCUS12160"/>
</dbReference>
<name>A0AAF3J2I1_9BILA</name>
<evidence type="ECO:0000313" key="4">
    <source>
        <dbReference type="WBParaSite" id="MBELARI_LOCUS12160"/>
    </source>
</evidence>
<dbReference type="GO" id="GO:0006629">
    <property type="term" value="P:lipid metabolic process"/>
    <property type="evidence" value="ECO:0007669"/>
    <property type="project" value="InterPro"/>
</dbReference>
<dbReference type="Pfam" id="PF01764">
    <property type="entry name" value="Lipase_3"/>
    <property type="match status" value="1"/>
</dbReference>
<dbReference type="PANTHER" id="PTHR45908">
    <property type="entry name" value="PROTEIN CBG11750-RELATED"/>
    <property type="match status" value="1"/>
</dbReference>
<reference evidence="4" key="1">
    <citation type="submission" date="2024-02" db="UniProtKB">
        <authorList>
            <consortium name="WormBaseParasite"/>
        </authorList>
    </citation>
    <scope>IDENTIFICATION</scope>
</reference>